<dbReference type="AlphaFoldDB" id="A0AAD8ESB1"/>
<name>A0AAD8ESB1_DIPPU</name>
<keyword evidence="2" id="KW-0732">Signal</keyword>
<evidence type="ECO:0000256" key="1">
    <source>
        <dbReference type="SAM" id="Phobius"/>
    </source>
</evidence>
<feature type="transmembrane region" description="Helical" evidence="1">
    <location>
        <begin position="88"/>
        <end position="108"/>
    </location>
</feature>
<evidence type="ECO:0000313" key="4">
    <source>
        <dbReference type="Proteomes" id="UP001233999"/>
    </source>
</evidence>
<feature type="signal peptide" evidence="2">
    <location>
        <begin position="1"/>
        <end position="24"/>
    </location>
</feature>
<keyword evidence="4" id="KW-1185">Reference proteome</keyword>
<feature type="chain" id="PRO_5042019497" evidence="2">
    <location>
        <begin position="25"/>
        <end position="109"/>
    </location>
</feature>
<accession>A0AAD8ESB1</accession>
<keyword evidence="1" id="KW-1133">Transmembrane helix</keyword>
<evidence type="ECO:0000256" key="2">
    <source>
        <dbReference type="SAM" id="SignalP"/>
    </source>
</evidence>
<organism evidence="3 4">
    <name type="scientific">Diploptera punctata</name>
    <name type="common">Pacific beetle cockroach</name>
    <dbReference type="NCBI Taxonomy" id="6984"/>
    <lineage>
        <taxon>Eukaryota</taxon>
        <taxon>Metazoa</taxon>
        <taxon>Ecdysozoa</taxon>
        <taxon>Arthropoda</taxon>
        <taxon>Hexapoda</taxon>
        <taxon>Insecta</taxon>
        <taxon>Pterygota</taxon>
        <taxon>Neoptera</taxon>
        <taxon>Polyneoptera</taxon>
        <taxon>Dictyoptera</taxon>
        <taxon>Blattodea</taxon>
        <taxon>Blaberoidea</taxon>
        <taxon>Blaberidae</taxon>
        <taxon>Diplopterinae</taxon>
        <taxon>Diploptera</taxon>
    </lineage>
</organism>
<keyword evidence="1" id="KW-0812">Transmembrane</keyword>
<comment type="caution">
    <text evidence="3">The sequence shown here is derived from an EMBL/GenBank/DDBJ whole genome shotgun (WGS) entry which is preliminary data.</text>
</comment>
<sequence>MASYIPSYHVLLFLPLFLLPVTIQCNICLGHLSSDIRCTCPYHCKALFVILSITVSCATISCLIYVYHKIFISDVLIITVKARIKINVYGYIIKFFCTVLTIDYNTFIN</sequence>
<dbReference type="Proteomes" id="UP001233999">
    <property type="component" value="Unassembled WGS sequence"/>
</dbReference>
<keyword evidence="1" id="KW-0472">Membrane</keyword>
<evidence type="ECO:0000313" key="3">
    <source>
        <dbReference type="EMBL" id="KAJ9600973.1"/>
    </source>
</evidence>
<gene>
    <name evidence="3" type="ORF">L9F63_000868</name>
</gene>
<dbReference type="EMBL" id="JASPKZ010000039">
    <property type="protein sequence ID" value="KAJ9600973.1"/>
    <property type="molecule type" value="Genomic_DNA"/>
</dbReference>
<feature type="transmembrane region" description="Helical" evidence="1">
    <location>
        <begin position="46"/>
        <end position="67"/>
    </location>
</feature>
<proteinExistence type="predicted"/>
<protein>
    <submittedName>
        <fullName evidence="3">Uncharacterized protein</fullName>
    </submittedName>
</protein>
<reference evidence="3" key="1">
    <citation type="journal article" date="2023" name="IScience">
        <title>Live-bearing cockroach genome reveals convergent evolutionary mechanisms linked to viviparity in insects and beyond.</title>
        <authorList>
            <person name="Fouks B."/>
            <person name="Harrison M.C."/>
            <person name="Mikhailova A.A."/>
            <person name="Marchal E."/>
            <person name="English S."/>
            <person name="Carruthers M."/>
            <person name="Jennings E.C."/>
            <person name="Chiamaka E.L."/>
            <person name="Frigard R.A."/>
            <person name="Pippel M."/>
            <person name="Attardo G.M."/>
            <person name="Benoit J.B."/>
            <person name="Bornberg-Bauer E."/>
            <person name="Tobe S.S."/>
        </authorList>
    </citation>
    <scope>NUCLEOTIDE SEQUENCE</scope>
    <source>
        <strain evidence="3">Stay&amp;Tobe</strain>
    </source>
</reference>
<reference evidence="3" key="2">
    <citation type="submission" date="2023-05" db="EMBL/GenBank/DDBJ databases">
        <authorList>
            <person name="Fouks B."/>
        </authorList>
    </citation>
    <scope>NUCLEOTIDE SEQUENCE</scope>
    <source>
        <strain evidence="3">Stay&amp;Tobe</strain>
        <tissue evidence="3">Testes</tissue>
    </source>
</reference>